<comment type="function">
    <text evidence="2">Cell wall formation.</text>
</comment>
<keyword evidence="10" id="KW-0521">NADP</keyword>
<dbReference type="InterPro" id="IPR016169">
    <property type="entry name" value="FAD-bd_PCMH_sub2"/>
</dbReference>
<comment type="cofactor">
    <cofactor evidence="1">
        <name>FAD</name>
        <dbReference type="ChEBI" id="CHEBI:57692"/>
    </cofactor>
</comment>
<evidence type="ECO:0000256" key="11">
    <source>
        <dbReference type="ARBA" id="ARBA00022960"/>
    </source>
</evidence>
<dbReference type="AlphaFoldDB" id="X1N8V7"/>
<sequence>AEIIDKITIINQRIMEQDLYNNDIGFAYRSSKLKNGTIIISAKIRFRRGRQKDIMAIIKRNLKYRSQRQPAGYSAGSFFKNPSPYSAGKLIEECGLKGLRVGDAEISMKHANFIINRGKAKASDVIKLAKRIQKIVRNKKGILLKQEVKTLS</sequence>
<keyword evidence="11" id="KW-0133">Cell shape</keyword>
<comment type="caution">
    <text evidence="18">The sequence shown here is derived from an EMBL/GenBank/DDBJ whole genome shotgun (WGS) entry which is preliminary data.</text>
</comment>
<keyword evidence="14" id="KW-0131">Cell cycle</keyword>
<dbReference type="Pfam" id="PF02873">
    <property type="entry name" value="MurB_C"/>
    <property type="match status" value="1"/>
</dbReference>
<dbReference type="SUPFAM" id="SSF56194">
    <property type="entry name" value="Uridine diphospho-N-Acetylenolpyruvylglucosamine reductase, MurB, C-terminal domain"/>
    <property type="match status" value="1"/>
</dbReference>
<evidence type="ECO:0000256" key="5">
    <source>
        <dbReference type="ARBA" id="ARBA00012518"/>
    </source>
</evidence>
<keyword evidence="7" id="KW-0132">Cell division</keyword>
<dbReference type="GO" id="GO:0071555">
    <property type="term" value="P:cell wall organization"/>
    <property type="evidence" value="ECO:0007669"/>
    <property type="project" value="UniProtKB-KW"/>
</dbReference>
<evidence type="ECO:0000256" key="14">
    <source>
        <dbReference type="ARBA" id="ARBA00023306"/>
    </source>
</evidence>
<evidence type="ECO:0000256" key="6">
    <source>
        <dbReference type="ARBA" id="ARBA00022490"/>
    </source>
</evidence>
<keyword evidence="12" id="KW-0573">Peptidoglycan synthesis</keyword>
<keyword evidence="6" id="KW-0963">Cytoplasm</keyword>
<proteinExistence type="inferred from homology"/>
<dbReference type="EMBL" id="BARV01027679">
    <property type="protein sequence ID" value="GAI40033.1"/>
    <property type="molecule type" value="Genomic_DNA"/>
</dbReference>
<name>X1N8V7_9ZZZZ</name>
<dbReference type="InterPro" id="IPR036635">
    <property type="entry name" value="MurB_C_sf"/>
</dbReference>
<dbReference type="EC" id="1.3.1.98" evidence="5"/>
<accession>X1N8V7</accession>
<evidence type="ECO:0000256" key="13">
    <source>
        <dbReference type="ARBA" id="ARBA00023002"/>
    </source>
</evidence>
<evidence type="ECO:0000256" key="12">
    <source>
        <dbReference type="ARBA" id="ARBA00022984"/>
    </source>
</evidence>
<dbReference type="UniPathway" id="UPA00219"/>
<organism evidence="18">
    <name type="scientific">marine sediment metagenome</name>
    <dbReference type="NCBI Taxonomy" id="412755"/>
    <lineage>
        <taxon>unclassified sequences</taxon>
        <taxon>metagenomes</taxon>
        <taxon>ecological metagenomes</taxon>
    </lineage>
</organism>
<evidence type="ECO:0000256" key="10">
    <source>
        <dbReference type="ARBA" id="ARBA00022857"/>
    </source>
</evidence>
<evidence type="ECO:0000256" key="4">
    <source>
        <dbReference type="ARBA" id="ARBA00004752"/>
    </source>
</evidence>
<dbReference type="GO" id="GO:0009252">
    <property type="term" value="P:peptidoglycan biosynthetic process"/>
    <property type="evidence" value="ECO:0007669"/>
    <property type="project" value="UniProtKB-UniPathway"/>
</dbReference>
<protein>
    <recommendedName>
        <fullName evidence="5">UDP-N-acetylmuramate dehydrogenase</fullName>
        <ecNumber evidence="5">1.3.1.98</ecNumber>
    </recommendedName>
</protein>
<evidence type="ECO:0000256" key="9">
    <source>
        <dbReference type="ARBA" id="ARBA00022827"/>
    </source>
</evidence>
<evidence type="ECO:0000256" key="2">
    <source>
        <dbReference type="ARBA" id="ARBA00003921"/>
    </source>
</evidence>
<comment type="subcellular location">
    <subcellularLocation>
        <location evidence="3">Cytoplasm</location>
    </subcellularLocation>
</comment>
<comment type="catalytic activity">
    <reaction evidence="16">
        <text>UDP-N-acetyl-alpha-D-muramate + NADP(+) = UDP-N-acetyl-3-O-(1-carboxyvinyl)-alpha-D-glucosamine + NADPH + H(+)</text>
        <dbReference type="Rhea" id="RHEA:12248"/>
        <dbReference type="ChEBI" id="CHEBI:15378"/>
        <dbReference type="ChEBI" id="CHEBI:57783"/>
        <dbReference type="ChEBI" id="CHEBI:58349"/>
        <dbReference type="ChEBI" id="CHEBI:68483"/>
        <dbReference type="ChEBI" id="CHEBI:70757"/>
        <dbReference type="EC" id="1.3.1.98"/>
    </reaction>
</comment>
<keyword evidence="13" id="KW-0560">Oxidoreductase</keyword>
<evidence type="ECO:0000256" key="1">
    <source>
        <dbReference type="ARBA" id="ARBA00001974"/>
    </source>
</evidence>
<dbReference type="GO" id="GO:0051301">
    <property type="term" value="P:cell division"/>
    <property type="evidence" value="ECO:0007669"/>
    <property type="project" value="UniProtKB-KW"/>
</dbReference>
<comment type="pathway">
    <text evidence="4">Cell wall biogenesis; peptidoglycan biosynthesis.</text>
</comment>
<evidence type="ECO:0000256" key="3">
    <source>
        <dbReference type="ARBA" id="ARBA00004496"/>
    </source>
</evidence>
<feature type="domain" description="UDP-N-acetylenolpyruvoylglucosamine reductase C-terminal" evidence="17">
    <location>
        <begin position="54"/>
        <end position="150"/>
    </location>
</feature>
<dbReference type="HAMAP" id="MF_00037">
    <property type="entry name" value="MurB"/>
    <property type="match status" value="1"/>
</dbReference>
<keyword evidence="15" id="KW-0961">Cell wall biogenesis/degradation</keyword>
<evidence type="ECO:0000313" key="18">
    <source>
        <dbReference type="EMBL" id="GAI40033.1"/>
    </source>
</evidence>
<dbReference type="InterPro" id="IPR003170">
    <property type="entry name" value="MurB"/>
</dbReference>
<dbReference type="Gene3D" id="3.30.465.10">
    <property type="match status" value="1"/>
</dbReference>
<dbReference type="GO" id="GO:0008762">
    <property type="term" value="F:UDP-N-acetylmuramate dehydrogenase activity"/>
    <property type="evidence" value="ECO:0007669"/>
    <property type="project" value="UniProtKB-EC"/>
</dbReference>
<keyword evidence="8" id="KW-0285">Flavoprotein</keyword>
<dbReference type="GO" id="GO:0005829">
    <property type="term" value="C:cytosol"/>
    <property type="evidence" value="ECO:0007669"/>
    <property type="project" value="TreeGrafter"/>
</dbReference>
<dbReference type="InterPro" id="IPR011601">
    <property type="entry name" value="MurB_C"/>
</dbReference>
<reference evidence="18" key="1">
    <citation type="journal article" date="2014" name="Front. Microbiol.">
        <title>High frequency of phylogenetically diverse reductive dehalogenase-homologous genes in deep subseafloor sedimentary metagenomes.</title>
        <authorList>
            <person name="Kawai M."/>
            <person name="Futagami T."/>
            <person name="Toyoda A."/>
            <person name="Takaki Y."/>
            <person name="Nishi S."/>
            <person name="Hori S."/>
            <person name="Arai W."/>
            <person name="Tsubouchi T."/>
            <person name="Morono Y."/>
            <person name="Uchiyama I."/>
            <person name="Ito T."/>
            <person name="Fujiyama A."/>
            <person name="Inagaki F."/>
            <person name="Takami H."/>
        </authorList>
    </citation>
    <scope>NUCLEOTIDE SEQUENCE</scope>
    <source>
        <strain evidence="18">Expedition CK06-06</strain>
    </source>
</reference>
<evidence type="ECO:0000256" key="16">
    <source>
        <dbReference type="ARBA" id="ARBA00048914"/>
    </source>
</evidence>
<evidence type="ECO:0000256" key="7">
    <source>
        <dbReference type="ARBA" id="ARBA00022618"/>
    </source>
</evidence>
<dbReference type="GO" id="GO:0050660">
    <property type="term" value="F:flavin adenine dinucleotide binding"/>
    <property type="evidence" value="ECO:0007669"/>
    <property type="project" value="TreeGrafter"/>
</dbReference>
<evidence type="ECO:0000256" key="15">
    <source>
        <dbReference type="ARBA" id="ARBA00023316"/>
    </source>
</evidence>
<evidence type="ECO:0000259" key="17">
    <source>
        <dbReference type="Pfam" id="PF02873"/>
    </source>
</evidence>
<dbReference type="GO" id="GO:0008360">
    <property type="term" value="P:regulation of cell shape"/>
    <property type="evidence" value="ECO:0007669"/>
    <property type="project" value="UniProtKB-KW"/>
</dbReference>
<gene>
    <name evidence="18" type="ORF">S06H3_44500</name>
</gene>
<dbReference type="PANTHER" id="PTHR21071:SF4">
    <property type="entry name" value="UDP-N-ACETYLENOLPYRUVOYLGLUCOSAMINE REDUCTASE"/>
    <property type="match status" value="1"/>
</dbReference>
<feature type="non-terminal residue" evidence="18">
    <location>
        <position position="1"/>
    </location>
</feature>
<evidence type="ECO:0000256" key="8">
    <source>
        <dbReference type="ARBA" id="ARBA00022630"/>
    </source>
</evidence>
<dbReference type="PANTHER" id="PTHR21071">
    <property type="entry name" value="UDP-N-ACETYLENOLPYRUVOYLGLUCOSAMINE REDUCTASE"/>
    <property type="match status" value="1"/>
</dbReference>
<dbReference type="Gene3D" id="3.90.78.10">
    <property type="entry name" value="UDP-N-acetylenolpyruvoylglucosamine reductase, C-terminal domain"/>
    <property type="match status" value="1"/>
</dbReference>
<keyword evidence="9" id="KW-0274">FAD</keyword>